<name>B3N801_DROER</name>
<dbReference type="SMART" id="SM00697">
    <property type="entry name" value="DM8"/>
    <property type="match status" value="1"/>
</dbReference>
<reference evidence="2 3" key="1">
    <citation type="journal article" date="2007" name="Nature">
        <title>Evolution of genes and genomes on the Drosophila phylogeny.</title>
        <authorList>
            <consortium name="Drosophila 12 Genomes Consortium"/>
            <person name="Clark A.G."/>
            <person name="Eisen M.B."/>
            <person name="Smith D.R."/>
            <person name="Bergman C.M."/>
            <person name="Oliver B."/>
            <person name="Markow T.A."/>
            <person name="Kaufman T.C."/>
            <person name="Kellis M."/>
            <person name="Gelbart W."/>
            <person name="Iyer V.N."/>
            <person name="Pollard D.A."/>
            <person name="Sackton T.B."/>
            <person name="Larracuente A.M."/>
            <person name="Singh N.D."/>
            <person name="Abad J.P."/>
            <person name="Abt D.N."/>
            <person name="Adryan B."/>
            <person name="Aguade M."/>
            <person name="Akashi H."/>
            <person name="Anderson W.W."/>
            <person name="Aquadro C.F."/>
            <person name="Ardell D.H."/>
            <person name="Arguello R."/>
            <person name="Artieri C.G."/>
            <person name="Barbash D.A."/>
            <person name="Barker D."/>
            <person name="Barsanti P."/>
            <person name="Batterham P."/>
            <person name="Batzoglou S."/>
            <person name="Begun D."/>
            <person name="Bhutkar A."/>
            <person name="Blanco E."/>
            <person name="Bosak S.A."/>
            <person name="Bradley R.K."/>
            <person name="Brand A.D."/>
            <person name="Brent M.R."/>
            <person name="Brooks A.N."/>
            <person name="Brown R.H."/>
            <person name="Butlin R.K."/>
            <person name="Caggese C."/>
            <person name="Calvi B.R."/>
            <person name="Bernardo de Carvalho A."/>
            <person name="Caspi A."/>
            <person name="Castrezana S."/>
            <person name="Celniker S.E."/>
            <person name="Chang J.L."/>
            <person name="Chapple C."/>
            <person name="Chatterji S."/>
            <person name="Chinwalla A."/>
            <person name="Civetta A."/>
            <person name="Clifton S.W."/>
            <person name="Comeron J.M."/>
            <person name="Costello J.C."/>
            <person name="Coyne J.A."/>
            <person name="Daub J."/>
            <person name="David R.G."/>
            <person name="Delcher A.L."/>
            <person name="Delehaunty K."/>
            <person name="Do C.B."/>
            <person name="Ebling H."/>
            <person name="Edwards K."/>
            <person name="Eickbush T."/>
            <person name="Evans J.D."/>
            <person name="Filipski A."/>
            <person name="Findeiss S."/>
            <person name="Freyhult E."/>
            <person name="Fulton L."/>
            <person name="Fulton R."/>
            <person name="Garcia A.C."/>
            <person name="Gardiner A."/>
            <person name="Garfield D.A."/>
            <person name="Garvin B.E."/>
            <person name="Gibson G."/>
            <person name="Gilbert D."/>
            <person name="Gnerre S."/>
            <person name="Godfrey J."/>
            <person name="Good R."/>
            <person name="Gotea V."/>
            <person name="Gravely B."/>
            <person name="Greenberg A.J."/>
            <person name="Griffiths-Jones S."/>
            <person name="Gross S."/>
            <person name="Guigo R."/>
            <person name="Gustafson E.A."/>
            <person name="Haerty W."/>
            <person name="Hahn M.W."/>
            <person name="Halligan D.L."/>
            <person name="Halpern A.L."/>
            <person name="Halter G.M."/>
            <person name="Han M.V."/>
            <person name="Heger A."/>
            <person name="Hillier L."/>
            <person name="Hinrichs A.S."/>
            <person name="Holmes I."/>
            <person name="Hoskins R.A."/>
            <person name="Hubisz M.J."/>
            <person name="Hultmark D."/>
            <person name="Huntley M.A."/>
            <person name="Jaffe D.B."/>
            <person name="Jagadeeshan S."/>
            <person name="Jeck W.R."/>
            <person name="Johnson J."/>
            <person name="Jones C.D."/>
            <person name="Jordan W.C."/>
            <person name="Karpen G.H."/>
            <person name="Kataoka E."/>
            <person name="Keightley P.D."/>
            <person name="Kheradpour P."/>
            <person name="Kirkness E.F."/>
            <person name="Koerich L.B."/>
            <person name="Kristiansen K."/>
            <person name="Kudrna D."/>
            <person name="Kulathinal R.J."/>
            <person name="Kumar S."/>
            <person name="Kwok R."/>
            <person name="Lander E."/>
            <person name="Langley C.H."/>
            <person name="Lapoint R."/>
            <person name="Lazzaro B.P."/>
            <person name="Lee S.J."/>
            <person name="Levesque L."/>
            <person name="Li R."/>
            <person name="Lin C.F."/>
            <person name="Lin M.F."/>
            <person name="Lindblad-Toh K."/>
            <person name="Llopart A."/>
            <person name="Long M."/>
            <person name="Low L."/>
            <person name="Lozovsky E."/>
            <person name="Lu J."/>
            <person name="Luo M."/>
            <person name="Machado C.A."/>
            <person name="Makalowski W."/>
            <person name="Marzo M."/>
            <person name="Matsuda M."/>
            <person name="Matzkin L."/>
            <person name="McAllister B."/>
            <person name="McBride C.S."/>
            <person name="McKernan B."/>
            <person name="McKernan K."/>
            <person name="Mendez-Lago M."/>
            <person name="Minx P."/>
            <person name="Mollenhauer M.U."/>
            <person name="Montooth K."/>
            <person name="Mount S.M."/>
            <person name="Mu X."/>
            <person name="Myers E."/>
            <person name="Negre B."/>
            <person name="Newfeld S."/>
            <person name="Nielsen R."/>
            <person name="Noor M.A."/>
            <person name="O'Grady P."/>
            <person name="Pachter L."/>
            <person name="Papaceit M."/>
            <person name="Parisi M.J."/>
            <person name="Parisi M."/>
            <person name="Parts L."/>
            <person name="Pedersen J.S."/>
            <person name="Pesole G."/>
            <person name="Phillippy A.M."/>
            <person name="Ponting C.P."/>
            <person name="Pop M."/>
            <person name="Porcelli D."/>
            <person name="Powell J.R."/>
            <person name="Prohaska S."/>
            <person name="Pruitt K."/>
            <person name="Puig M."/>
            <person name="Quesneville H."/>
            <person name="Ram K.R."/>
            <person name="Rand D."/>
            <person name="Rasmussen M.D."/>
            <person name="Reed L.K."/>
            <person name="Reenan R."/>
            <person name="Reily A."/>
            <person name="Remington K.A."/>
            <person name="Rieger T.T."/>
            <person name="Ritchie M.G."/>
            <person name="Robin C."/>
            <person name="Rogers Y.H."/>
            <person name="Rohde C."/>
            <person name="Rozas J."/>
            <person name="Rubenfield M.J."/>
            <person name="Ruiz A."/>
            <person name="Russo S."/>
            <person name="Salzberg S.L."/>
            <person name="Sanchez-Gracia A."/>
            <person name="Saranga D.J."/>
            <person name="Sato H."/>
            <person name="Schaeffer S.W."/>
            <person name="Schatz M.C."/>
            <person name="Schlenke T."/>
            <person name="Schwartz R."/>
            <person name="Segarra C."/>
            <person name="Singh R.S."/>
            <person name="Sirot L."/>
            <person name="Sirota M."/>
            <person name="Sisneros N.B."/>
            <person name="Smith C.D."/>
            <person name="Smith T.F."/>
            <person name="Spieth J."/>
            <person name="Stage D.E."/>
            <person name="Stark A."/>
            <person name="Stephan W."/>
            <person name="Strausberg R.L."/>
            <person name="Strempel S."/>
            <person name="Sturgill D."/>
            <person name="Sutton G."/>
            <person name="Sutton G.G."/>
            <person name="Tao W."/>
            <person name="Teichmann S."/>
            <person name="Tobari Y.N."/>
            <person name="Tomimura Y."/>
            <person name="Tsolas J.M."/>
            <person name="Valente V.L."/>
            <person name="Venter E."/>
            <person name="Venter J.C."/>
            <person name="Vicario S."/>
            <person name="Vieira F.G."/>
            <person name="Vilella A.J."/>
            <person name="Villasante A."/>
            <person name="Walenz B."/>
            <person name="Wang J."/>
            <person name="Wasserman M."/>
            <person name="Watts T."/>
            <person name="Wilson D."/>
            <person name="Wilson R.K."/>
            <person name="Wing R.A."/>
            <person name="Wolfner M.F."/>
            <person name="Wong A."/>
            <person name="Wong G.K."/>
            <person name="Wu C.I."/>
            <person name="Wu G."/>
            <person name="Yamamoto D."/>
            <person name="Yang H.P."/>
            <person name="Yang S.P."/>
            <person name="Yorke J.A."/>
            <person name="Yoshida K."/>
            <person name="Zdobnov E."/>
            <person name="Zhang P."/>
            <person name="Zhang Y."/>
            <person name="Zimin A.V."/>
            <person name="Baldwin J."/>
            <person name="Abdouelleil A."/>
            <person name="Abdulkadir J."/>
            <person name="Abebe A."/>
            <person name="Abera B."/>
            <person name="Abreu J."/>
            <person name="Acer S.C."/>
            <person name="Aftuck L."/>
            <person name="Alexander A."/>
            <person name="An P."/>
            <person name="Anderson E."/>
            <person name="Anderson S."/>
            <person name="Arachi H."/>
            <person name="Azer M."/>
            <person name="Bachantsang P."/>
            <person name="Barry A."/>
            <person name="Bayul T."/>
            <person name="Berlin A."/>
            <person name="Bessette D."/>
            <person name="Bloom T."/>
            <person name="Blye J."/>
            <person name="Boguslavskiy L."/>
            <person name="Bonnet C."/>
            <person name="Boukhgalter B."/>
            <person name="Bourzgui I."/>
            <person name="Brown A."/>
            <person name="Cahill P."/>
            <person name="Channer S."/>
            <person name="Cheshatsang Y."/>
            <person name="Chuda L."/>
            <person name="Citroen M."/>
            <person name="Collymore A."/>
            <person name="Cooke P."/>
            <person name="Costello M."/>
            <person name="D'Aco K."/>
            <person name="Daza R."/>
            <person name="De Haan G."/>
            <person name="DeGray S."/>
            <person name="DeMaso C."/>
            <person name="Dhargay N."/>
            <person name="Dooley K."/>
            <person name="Dooley E."/>
            <person name="Doricent M."/>
            <person name="Dorje P."/>
            <person name="Dorjee K."/>
            <person name="Dupes A."/>
            <person name="Elong R."/>
            <person name="Falk J."/>
            <person name="Farina A."/>
            <person name="Faro S."/>
            <person name="Ferguson D."/>
            <person name="Fisher S."/>
            <person name="Foley C.D."/>
            <person name="Franke A."/>
            <person name="Friedrich D."/>
            <person name="Gadbois L."/>
            <person name="Gearin G."/>
            <person name="Gearin C.R."/>
            <person name="Giannoukos G."/>
            <person name="Goode T."/>
            <person name="Graham J."/>
            <person name="Grandbois E."/>
            <person name="Grewal S."/>
            <person name="Gyaltsen K."/>
            <person name="Hafez N."/>
            <person name="Hagos B."/>
            <person name="Hall J."/>
            <person name="Henson C."/>
            <person name="Hollinger A."/>
            <person name="Honan T."/>
            <person name="Huard M.D."/>
            <person name="Hughes L."/>
            <person name="Hurhula B."/>
            <person name="Husby M.E."/>
            <person name="Kamat A."/>
            <person name="Kanga B."/>
            <person name="Kashin S."/>
            <person name="Khazanovich D."/>
            <person name="Kisner P."/>
            <person name="Lance K."/>
            <person name="Lara M."/>
            <person name="Lee W."/>
            <person name="Lennon N."/>
            <person name="Letendre F."/>
            <person name="LeVine R."/>
            <person name="Lipovsky A."/>
            <person name="Liu X."/>
            <person name="Liu J."/>
            <person name="Liu S."/>
            <person name="Lokyitsang T."/>
            <person name="Lokyitsang Y."/>
            <person name="Lubonja R."/>
            <person name="Lui A."/>
            <person name="MacDonald P."/>
            <person name="Magnisalis V."/>
            <person name="Maru K."/>
            <person name="Matthews C."/>
            <person name="McCusker W."/>
            <person name="McDonough S."/>
            <person name="Mehta T."/>
            <person name="Meldrim J."/>
            <person name="Meneus L."/>
            <person name="Mihai O."/>
            <person name="Mihalev A."/>
            <person name="Mihova T."/>
            <person name="Mittelman R."/>
            <person name="Mlenga V."/>
            <person name="Montmayeur A."/>
            <person name="Mulrain L."/>
            <person name="Navidi A."/>
            <person name="Naylor J."/>
            <person name="Negash T."/>
            <person name="Nguyen T."/>
            <person name="Nguyen N."/>
            <person name="Nicol R."/>
            <person name="Norbu C."/>
            <person name="Norbu N."/>
            <person name="Novod N."/>
            <person name="O'Neill B."/>
            <person name="Osman S."/>
            <person name="Markiewicz E."/>
            <person name="Oyono O.L."/>
            <person name="Patti C."/>
            <person name="Phunkhang P."/>
            <person name="Pierre F."/>
            <person name="Priest M."/>
            <person name="Raghuraman S."/>
            <person name="Rege F."/>
            <person name="Reyes R."/>
            <person name="Rise C."/>
            <person name="Rogov P."/>
            <person name="Ross K."/>
            <person name="Ryan E."/>
            <person name="Settipalli S."/>
            <person name="Shea T."/>
            <person name="Sherpa N."/>
            <person name="Shi L."/>
            <person name="Shih D."/>
            <person name="Sparrow T."/>
            <person name="Spaulding J."/>
            <person name="Stalker J."/>
            <person name="Stange-Thomann N."/>
            <person name="Stavropoulos S."/>
            <person name="Stone C."/>
            <person name="Strader C."/>
            <person name="Tesfaye S."/>
            <person name="Thomson T."/>
            <person name="Thoulutsang Y."/>
            <person name="Thoulutsang D."/>
            <person name="Topham K."/>
            <person name="Topping I."/>
            <person name="Tsamla T."/>
            <person name="Vassiliev H."/>
            <person name="Vo A."/>
            <person name="Wangchuk T."/>
            <person name="Wangdi T."/>
            <person name="Weiand M."/>
            <person name="Wilkinson J."/>
            <person name="Wilson A."/>
            <person name="Yadav S."/>
            <person name="Young G."/>
            <person name="Yu Q."/>
            <person name="Zembek L."/>
            <person name="Zhong D."/>
            <person name="Zimmer A."/>
            <person name="Zwirko Z."/>
            <person name="Jaffe D.B."/>
            <person name="Alvarez P."/>
            <person name="Brockman W."/>
            <person name="Butler J."/>
            <person name="Chin C."/>
            <person name="Gnerre S."/>
            <person name="Grabherr M."/>
            <person name="Kleber M."/>
            <person name="Mauceli E."/>
            <person name="MacCallum I."/>
        </authorList>
    </citation>
    <scope>NUCLEOTIDE SEQUENCE [LARGE SCALE GENOMIC DNA]</scope>
    <source>
        <strain evidence="2 3">TSC#14021-0224.01</strain>
    </source>
</reference>
<dbReference type="EMBL" id="CH954177">
    <property type="protein sequence ID" value="EDV58362.1"/>
    <property type="molecule type" value="Genomic_DNA"/>
</dbReference>
<dbReference type="OrthoDB" id="7727171at2759"/>
<dbReference type="PANTHER" id="PTHR20898:SF0">
    <property type="entry name" value="DAEDALUS ON 3-RELATED"/>
    <property type="match status" value="1"/>
</dbReference>
<dbReference type="HOGENOM" id="CLU_116900_0_0_1"/>
<reference evidence="2 3" key="2">
    <citation type="journal article" date="2008" name="Bioinformatics">
        <title>Assembly reconciliation.</title>
        <authorList>
            <person name="Zimin A.V."/>
            <person name="Smith D.R."/>
            <person name="Sutton G."/>
            <person name="Yorke J.A."/>
        </authorList>
    </citation>
    <scope>NUCLEOTIDE SEQUENCE [LARGE SCALE GENOMIC DNA]</scope>
    <source>
        <strain evidence="2 3">TSC#14021-0224.01</strain>
    </source>
</reference>
<gene>
    <name evidence="2" type="primary">Dere\GG24027</name>
    <name evidence="2" type="synonym">dere_GLEANR_8795</name>
    <name evidence="2" type="synonym">GG24027</name>
    <name evidence="2" type="ORF">Dere_GG24027</name>
</gene>
<dbReference type="Proteomes" id="UP000008711">
    <property type="component" value="Unassembled WGS sequence"/>
</dbReference>
<dbReference type="InterPro" id="IPR010512">
    <property type="entry name" value="DUF1091"/>
</dbReference>
<keyword evidence="3" id="KW-1185">Reference proteome</keyword>
<dbReference type="Pfam" id="PF06477">
    <property type="entry name" value="DUF1091"/>
    <property type="match status" value="1"/>
</dbReference>
<evidence type="ECO:0000313" key="2">
    <source>
        <dbReference type="EMBL" id="EDV58362.1"/>
    </source>
</evidence>
<proteinExistence type="predicted"/>
<dbReference type="AlphaFoldDB" id="B3N801"/>
<dbReference type="KEGG" id="der:6541136"/>
<protein>
    <recommendedName>
        <fullName evidence="4">MD-2-related lipid-recognition domain-containing protein</fullName>
    </recommendedName>
</protein>
<organism evidence="2 3">
    <name type="scientific">Drosophila erecta</name>
    <name type="common">Fruit fly</name>
    <dbReference type="NCBI Taxonomy" id="7220"/>
    <lineage>
        <taxon>Eukaryota</taxon>
        <taxon>Metazoa</taxon>
        <taxon>Ecdysozoa</taxon>
        <taxon>Arthropoda</taxon>
        <taxon>Hexapoda</taxon>
        <taxon>Insecta</taxon>
        <taxon>Pterygota</taxon>
        <taxon>Neoptera</taxon>
        <taxon>Endopterygota</taxon>
        <taxon>Diptera</taxon>
        <taxon>Brachycera</taxon>
        <taxon>Muscomorpha</taxon>
        <taxon>Ephydroidea</taxon>
        <taxon>Drosophilidae</taxon>
        <taxon>Drosophila</taxon>
        <taxon>Sophophora</taxon>
    </lineage>
</organism>
<evidence type="ECO:0000313" key="3">
    <source>
        <dbReference type="Proteomes" id="UP000008711"/>
    </source>
</evidence>
<accession>B3N801</accession>
<dbReference type="OMA" id="DYMLETH"/>
<evidence type="ECO:0000256" key="1">
    <source>
        <dbReference type="SAM" id="SignalP"/>
    </source>
</evidence>
<evidence type="ECO:0008006" key="4">
    <source>
        <dbReference type="Google" id="ProtNLM"/>
    </source>
</evidence>
<sequence>MMYAKPTLLIWFLVLMFLIKEVRPRVEFTNLKCTSVDEDFAEFSQCTLKSINRTYKYVSVRVKLYKLPITKARVNFGLYKRFNGYKPFLYNQTVDGCRFFNRQKANPVAKYFFDMIKDASNLNHSCPYNHDLIVEKVSIDTVDHHVTNILPYPKGDYMLETQWMLNDKFAGEIQVYLSLF</sequence>
<dbReference type="PANTHER" id="PTHR20898">
    <property type="entry name" value="DAEDALUS ON 3-RELATED-RELATED"/>
    <property type="match status" value="1"/>
</dbReference>
<keyword evidence="1" id="KW-0732">Signal</keyword>
<feature type="chain" id="PRO_5002794259" description="MD-2-related lipid-recognition domain-containing protein" evidence="1">
    <location>
        <begin position="25"/>
        <end position="180"/>
    </location>
</feature>
<dbReference type="PhylomeDB" id="B3N801"/>
<feature type="signal peptide" evidence="1">
    <location>
        <begin position="1"/>
        <end position="24"/>
    </location>
</feature>